<evidence type="ECO:0000313" key="3">
    <source>
        <dbReference type="Proteomes" id="UP000015101"/>
    </source>
</evidence>
<organism evidence="2 3">
    <name type="scientific">Helobdella robusta</name>
    <name type="common">Californian leech</name>
    <dbReference type="NCBI Taxonomy" id="6412"/>
    <lineage>
        <taxon>Eukaryota</taxon>
        <taxon>Metazoa</taxon>
        <taxon>Spiralia</taxon>
        <taxon>Lophotrochozoa</taxon>
        <taxon>Annelida</taxon>
        <taxon>Clitellata</taxon>
        <taxon>Hirudinea</taxon>
        <taxon>Rhynchobdellida</taxon>
        <taxon>Glossiphoniidae</taxon>
        <taxon>Helobdella</taxon>
    </lineage>
</organism>
<reference evidence="2" key="3">
    <citation type="submission" date="2015-06" db="UniProtKB">
        <authorList>
            <consortium name="EnsemblMetazoa"/>
        </authorList>
    </citation>
    <scope>IDENTIFICATION</scope>
</reference>
<evidence type="ECO:0000313" key="2">
    <source>
        <dbReference type="EnsemblMetazoa" id="HelroP69217"/>
    </source>
</evidence>
<gene>
    <name evidence="2" type="primary">20214309</name>
    <name evidence="1" type="ORF">HELRODRAFT_69217</name>
</gene>
<evidence type="ECO:0000313" key="1">
    <source>
        <dbReference type="EMBL" id="ESN92879.1"/>
    </source>
</evidence>
<name>T1FZR1_HELRO</name>
<dbReference type="KEGG" id="hro:HELRODRAFT_69217"/>
<sequence length="77" mass="9020">METKIVLSWLAWIFQQLFDTINHQMHTDRLEAQYGITESALSWFQSYLSNRFQYIKLYSNISSSFTLSTGPAEPPQI</sequence>
<keyword evidence="3" id="KW-1185">Reference proteome</keyword>
<dbReference type="Proteomes" id="UP000015101">
    <property type="component" value="Unassembled WGS sequence"/>
</dbReference>
<dbReference type="EnsemblMetazoa" id="HelroT69217">
    <property type="protein sequence ID" value="HelroP69217"/>
    <property type="gene ID" value="HelroG69217"/>
</dbReference>
<accession>T1FZR1</accession>
<dbReference type="OrthoDB" id="8045574at2759"/>
<dbReference type="HOGENOM" id="CLU_2640842_0_0_1"/>
<dbReference type="RefSeq" id="XP_009028786.1">
    <property type="nucleotide sequence ID" value="XM_009030538.1"/>
</dbReference>
<reference evidence="3" key="1">
    <citation type="submission" date="2012-12" db="EMBL/GenBank/DDBJ databases">
        <authorList>
            <person name="Hellsten U."/>
            <person name="Grimwood J."/>
            <person name="Chapman J.A."/>
            <person name="Shapiro H."/>
            <person name="Aerts A."/>
            <person name="Otillar R.P."/>
            <person name="Terry A.Y."/>
            <person name="Boore J.L."/>
            <person name="Simakov O."/>
            <person name="Marletaz F."/>
            <person name="Cho S.-J."/>
            <person name="Edsinger-Gonzales E."/>
            <person name="Havlak P."/>
            <person name="Kuo D.-H."/>
            <person name="Larsson T."/>
            <person name="Lv J."/>
            <person name="Arendt D."/>
            <person name="Savage R."/>
            <person name="Osoegawa K."/>
            <person name="de Jong P."/>
            <person name="Lindberg D.R."/>
            <person name="Seaver E.C."/>
            <person name="Weisblat D.A."/>
            <person name="Putnam N.H."/>
            <person name="Grigoriev I.V."/>
            <person name="Rokhsar D.S."/>
        </authorList>
    </citation>
    <scope>NUCLEOTIDE SEQUENCE</scope>
</reference>
<dbReference type="EMBL" id="KB097639">
    <property type="protein sequence ID" value="ESN92879.1"/>
    <property type="molecule type" value="Genomic_DNA"/>
</dbReference>
<dbReference type="GeneID" id="20214309"/>
<dbReference type="InParanoid" id="T1FZR1"/>
<dbReference type="AlphaFoldDB" id="T1FZR1"/>
<protein>
    <submittedName>
        <fullName evidence="1 2">Uncharacterized protein</fullName>
    </submittedName>
</protein>
<reference evidence="1 3" key="2">
    <citation type="journal article" date="2013" name="Nature">
        <title>Insights into bilaterian evolution from three spiralian genomes.</title>
        <authorList>
            <person name="Simakov O."/>
            <person name="Marletaz F."/>
            <person name="Cho S.J."/>
            <person name="Edsinger-Gonzales E."/>
            <person name="Havlak P."/>
            <person name="Hellsten U."/>
            <person name="Kuo D.H."/>
            <person name="Larsson T."/>
            <person name="Lv J."/>
            <person name="Arendt D."/>
            <person name="Savage R."/>
            <person name="Osoegawa K."/>
            <person name="de Jong P."/>
            <person name="Grimwood J."/>
            <person name="Chapman J.A."/>
            <person name="Shapiro H."/>
            <person name="Aerts A."/>
            <person name="Otillar R.P."/>
            <person name="Terry A.Y."/>
            <person name="Boore J.L."/>
            <person name="Grigoriev I.V."/>
            <person name="Lindberg D.R."/>
            <person name="Seaver E.C."/>
            <person name="Weisblat D.A."/>
            <person name="Putnam N.H."/>
            <person name="Rokhsar D.S."/>
        </authorList>
    </citation>
    <scope>NUCLEOTIDE SEQUENCE</scope>
</reference>
<dbReference type="EMBL" id="AMQM01001908">
    <property type="status" value="NOT_ANNOTATED_CDS"/>
    <property type="molecule type" value="Genomic_DNA"/>
</dbReference>
<dbReference type="CTD" id="20214309"/>
<proteinExistence type="predicted"/>